<dbReference type="GO" id="GO:0004521">
    <property type="term" value="F:RNA endonuclease activity"/>
    <property type="evidence" value="ECO:0007669"/>
    <property type="project" value="InterPro"/>
</dbReference>
<feature type="domain" description="Endoribonuclease YicC-like C-terminal" evidence="8">
    <location>
        <begin position="170"/>
        <end position="282"/>
    </location>
</feature>
<dbReference type="Pfam" id="PF03755">
    <property type="entry name" value="YicC-like_N"/>
    <property type="match status" value="1"/>
</dbReference>
<name>A0A7H0VJY2_9FLAO</name>
<accession>A0A7H0VJY2</accession>
<dbReference type="PANTHER" id="PTHR30636">
    <property type="entry name" value="UPF0701 PROTEIN YICC"/>
    <property type="match status" value="1"/>
</dbReference>
<sequence length="283" mass="32376">MTGFGKKVLQLPGKKISIEMKSLNSKQADINLRLPSLYRSKEGDIRQLISESLIRGKIDCNINVEVTGIESAPRINMELAEGYLKQLKQLSDATGTSGDLLGSVMRLPDVLQSAQDELGDEEWKILEQGLLDTLEALKEFRASEGSRLAEDLQLRLQNIEEAQAKVVPLEEERRQRVKDKLMRSLEQLKSDVDQERFEQELIYYLEKYDITEEKVRLSSHIQYFRELIEEGNMVGKKLGFVSQEIGREINTLGSKANHAEMQRLVVEMKDELEKIKEQALNIL</sequence>
<feature type="domain" description="Endoribonuclease YicC-like N-terminal" evidence="7">
    <location>
        <begin position="1"/>
        <end position="149"/>
    </location>
</feature>
<evidence type="ECO:0000256" key="5">
    <source>
        <dbReference type="ARBA" id="ARBA00035648"/>
    </source>
</evidence>
<reference evidence="9 10" key="1">
    <citation type="submission" date="2020-08" db="EMBL/GenBank/DDBJ databases">
        <title>Croceimicrobium hydrocarbonivorans gen. nov., sp. nov., a novel marine bacterium isolated from a bacterial consortium that degrades polyethylene terephthalate.</title>
        <authorList>
            <person name="Liu R."/>
        </authorList>
    </citation>
    <scope>NUCLEOTIDE SEQUENCE [LARGE SCALE GENOMIC DNA]</scope>
    <source>
        <strain evidence="9 10">A20-9</strain>
    </source>
</reference>
<evidence type="ECO:0000256" key="2">
    <source>
        <dbReference type="ARBA" id="ARBA00022722"/>
    </source>
</evidence>
<evidence type="ECO:0000313" key="9">
    <source>
        <dbReference type="EMBL" id="QNR26030.1"/>
    </source>
</evidence>
<protein>
    <submittedName>
        <fullName evidence="9">YicC family protein</fullName>
    </submittedName>
</protein>
<dbReference type="InterPro" id="IPR013551">
    <property type="entry name" value="YicC-like_C"/>
</dbReference>
<evidence type="ECO:0000256" key="1">
    <source>
        <dbReference type="ARBA" id="ARBA00001968"/>
    </source>
</evidence>
<keyword evidence="2" id="KW-0540">Nuclease</keyword>
<proteinExistence type="inferred from homology"/>
<dbReference type="NCBIfam" id="TIGR00255">
    <property type="entry name" value="YicC/YloC family endoribonuclease"/>
    <property type="match status" value="1"/>
</dbReference>
<dbReference type="AlphaFoldDB" id="A0A7H0VJY2"/>
<dbReference type="InterPro" id="IPR013527">
    <property type="entry name" value="YicC-like_N"/>
</dbReference>
<keyword evidence="3" id="KW-0255">Endonuclease</keyword>
<comment type="cofactor">
    <cofactor evidence="1">
        <name>a divalent metal cation</name>
        <dbReference type="ChEBI" id="CHEBI:60240"/>
    </cofactor>
</comment>
<evidence type="ECO:0000313" key="10">
    <source>
        <dbReference type="Proteomes" id="UP000516305"/>
    </source>
</evidence>
<dbReference type="Pfam" id="PF08340">
    <property type="entry name" value="YicC-like_C"/>
    <property type="match status" value="1"/>
</dbReference>
<organism evidence="9 10">
    <name type="scientific">Croceimicrobium hydrocarbonivorans</name>
    <dbReference type="NCBI Taxonomy" id="2761580"/>
    <lineage>
        <taxon>Bacteria</taxon>
        <taxon>Pseudomonadati</taxon>
        <taxon>Bacteroidota</taxon>
        <taxon>Flavobacteriia</taxon>
        <taxon>Flavobacteriales</taxon>
        <taxon>Owenweeksiaceae</taxon>
        <taxon>Croceimicrobium</taxon>
    </lineage>
</organism>
<dbReference type="GO" id="GO:0016787">
    <property type="term" value="F:hydrolase activity"/>
    <property type="evidence" value="ECO:0007669"/>
    <property type="project" value="UniProtKB-KW"/>
</dbReference>
<evidence type="ECO:0000256" key="6">
    <source>
        <dbReference type="SAM" id="Coils"/>
    </source>
</evidence>
<evidence type="ECO:0000259" key="8">
    <source>
        <dbReference type="Pfam" id="PF08340"/>
    </source>
</evidence>
<evidence type="ECO:0000259" key="7">
    <source>
        <dbReference type="Pfam" id="PF03755"/>
    </source>
</evidence>
<dbReference type="Proteomes" id="UP000516305">
    <property type="component" value="Chromosome"/>
</dbReference>
<keyword evidence="6" id="KW-0175">Coiled coil</keyword>
<gene>
    <name evidence="9" type="ORF">H4K34_07530</name>
</gene>
<evidence type="ECO:0000256" key="3">
    <source>
        <dbReference type="ARBA" id="ARBA00022759"/>
    </source>
</evidence>
<comment type="similarity">
    <text evidence="5">Belongs to the YicC/YloC family.</text>
</comment>
<keyword evidence="10" id="KW-1185">Reference proteome</keyword>
<dbReference type="PANTHER" id="PTHR30636:SF3">
    <property type="entry name" value="UPF0701 PROTEIN YICC"/>
    <property type="match status" value="1"/>
</dbReference>
<dbReference type="EMBL" id="CP060139">
    <property type="protein sequence ID" value="QNR26030.1"/>
    <property type="molecule type" value="Genomic_DNA"/>
</dbReference>
<keyword evidence="4" id="KW-0378">Hydrolase</keyword>
<dbReference type="InterPro" id="IPR005229">
    <property type="entry name" value="YicC/YloC-like"/>
</dbReference>
<feature type="coiled-coil region" evidence="6">
    <location>
        <begin position="142"/>
        <end position="198"/>
    </location>
</feature>
<dbReference type="KEGG" id="chyd:H4K34_07530"/>
<evidence type="ECO:0000256" key="4">
    <source>
        <dbReference type="ARBA" id="ARBA00022801"/>
    </source>
</evidence>